<dbReference type="InterPro" id="IPR036196">
    <property type="entry name" value="Ptyr_pPase_sf"/>
</dbReference>
<dbReference type="InterPro" id="IPR023485">
    <property type="entry name" value="Ptyr_pPase"/>
</dbReference>
<dbReference type="PANTHER" id="PTHR11717:SF7">
    <property type="entry name" value="LOW MOLECULAR WEIGHT PHOSPHOTYROSINE PROTEIN PHOSPHATASE"/>
    <property type="match status" value="1"/>
</dbReference>
<dbReference type="AlphaFoldDB" id="A0AB33Z4T5"/>
<evidence type="ECO:0000256" key="1">
    <source>
        <dbReference type="ARBA" id="ARBA00011063"/>
    </source>
</evidence>
<dbReference type="InterPro" id="IPR050438">
    <property type="entry name" value="LMW_PTPase"/>
</dbReference>
<keyword evidence="3" id="KW-0378">Hydrolase</keyword>
<evidence type="ECO:0000259" key="6">
    <source>
        <dbReference type="SMART" id="SM00226"/>
    </source>
</evidence>
<evidence type="ECO:0000256" key="4">
    <source>
        <dbReference type="ARBA" id="ARBA00022912"/>
    </source>
</evidence>
<name>A0AB33Z4T5_9GAMM</name>
<protein>
    <recommendedName>
        <fullName evidence="2">protein-tyrosine-phosphatase</fullName>
        <ecNumber evidence="2">3.1.3.48</ecNumber>
    </recommendedName>
</protein>
<dbReference type="GO" id="GO:0004725">
    <property type="term" value="F:protein tyrosine phosphatase activity"/>
    <property type="evidence" value="ECO:0007669"/>
    <property type="project" value="UniProtKB-EC"/>
</dbReference>
<comment type="caution">
    <text evidence="7">The sequence shown here is derived from an EMBL/GenBank/DDBJ whole genome shotgun (WGS) entry which is preliminary data.</text>
</comment>
<gene>
    <name evidence="7" type="ORF">L196_00640</name>
</gene>
<dbReference type="PANTHER" id="PTHR11717">
    <property type="entry name" value="LOW MOLECULAR WEIGHT PROTEIN TYROSINE PHOSPHATASE"/>
    <property type="match status" value="1"/>
</dbReference>
<keyword evidence="8" id="KW-1185">Reference proteome</keyword>
<feature type="active site" description="Proton donor" evidence="5">
    <location>
        <position position="145"/>
    </location>
</feature>
<feature type="active site" description="Nucleophile" evidence="5">
    <location>
        <position position="28"/>
    </location>
</feature>
<feature type="domain" description="Phosphotyrosine protein phosphatase I" evidence="6">
    <location>
        <begin position="22"/>
        <end position="171"/>
    </location>
</feature>
<organism evidence="7 8">
    <name type="scientific">Cycloclasticus pugetii</name>
    <dbReference type="NCBI Taxonomy" id="34068"/>
    <lineage>
        <taxon>Bacteria</taxon>
        <taxon>Pseudomonadati</taxon>
        <taxon>Pseudomonadota</taxon>
        <taxon>Gammaproteobacteria</taxon>
        <taxon>Thiotrichales</taxon>
        <taxon>Piscirickettsiaceae</taxon>
        <taxon>Cycloclasticus</taxon>
    </lineage>
</organism>
<proteinExistence type="inferred from homology"/>
<dbReference type="FunFam" id="3.40.50.2300:FF:000113">
    <property type="entry name" value="Low molecular weight protein-tyrosine-phosphatase"/>
    <property type="match status" value="1"/>
</dbReference>
<reference evidence="7 8" key="1">
    <citation type="journal article" date="2013" name="Genome Announc.">
        <title>Genome Sequence of the Pyrene- and Fluoranthene-Degrading Bacterium Cycloclasticus sp. Strain PY97M.</title>
        <authorList>
            <person name="Cui Z."/>
            <person name="Xu G."/>
            <person name="Li Q."/>
            <person name="Gao W."/>
            <person name="Zheng L."/>
        </authorList>
    </citation>
    <scope>NUCLEOTIDE SEQUENCE [LARGE SCALE GENOMIC DNA]</scope>
    <source>
        <strain evidence="7 8">PY97M</strain>
    </source>
</reference>
<dbReference type="Pfam" id="PF01451">
    <property type="entry name" value="LMWPc"/>
    <property type="match status" value="1"/>
</dbReference>
<evidence type="ECO:0000256" key="2">
    <source>
        <dbReference type="ARBA" id="ARBA00013064"/>
    </source>
</evidence>
<dbReference type="CDD" id="cd16343">
    <property type="entry name" value="LMWPTP"/>
    <property type="match status" value="1"/>
</dbReference>
<dbReference type="InterPro" id="IPR017867">
    <property type="entry name" value="Tyr_phospatase_low_mol_wt"/>
</dbReference>
<dbReference type="EMBL" id="ASHL01000001">
    <property type="protein sequence ID" value="EPD13961.1"/>
    <property type="molecule type" value="Genomic_DNA"/>
</dbReference>
<keyword evidence="4" id="KW-0904">Protein phosphatase</keyword>
<evidence type="ECO:0000256" key="5">
    <source>
        <dbReference type="PIRSR" id="PIRSR617867-1"/>
    </source>
</evidence>
<dbReference type="Proteomes" id="UP000015462">
    <property type="component" value="Unassembled WGS sequence"/>
</dbReference>
<dbReference type="SMART" id="SM00226">
    <property type="entry name" value="LMWPc"/>
    <property type="match status" value="1"/>
</dbReference>
<feature type="active site" evidence="5">
    <location>
        <position position="34"/>
    </location>
</feature>
<evidence type="ECO:0000313" key="7">
    <source>
        <dbReference type="EMBL" id="EPD13961.1"/>
    </source>
</evidence>
<sequence length="178" mass="20670">MCFRYLYKFKRLISFQGDMEAIKVLFICMGNICRSPTAHGVFREMVKAKGFQHSIHVDSAGTHAYHIGKSPDPRSVQAAHERGIDLHDLKARQLDDYDFEEFDYLLVADKDNYYLTLESCPKEHRHKIKFILDFATRTSLKEVPDPYYGQGNGFERVLDLIEDACEGLMLELEEKLTR</sequence>
<dbReference type="SUPFAM" id="SSF52788">
    <property type="entry name" value="Phosphotyrosine protein phosphatases I"/>
    <property type="match status" value="1"/>
</dbReference>
<evidence type="ECO:0000256" key="3">
    <source>
        <dbReference type="ARBA" id="ARBA00022801"/>
    </source>
</evidence>
<comment type="similarity">
    <text evidence="1">Belongs to the low molecular weight phosphotyrosine protein phosphatase family.</text>
</comment>
<dbReference type="EC" id="3.1.3.48" evidence="2"/>
<dbReference type="Gene3D" id="3.40.50.2300">
    <property type="match status" value="1"/>
</dbReference>
<accession>A0AB33Z4T5</accession>
<evidence type="ECO:0000313" key="8">
    <source>
        <dbReference type="Proteomes" id="UP000015462"/>
    </source>
</evidence>
<dbReference type="PRINTS" id="PR00719">
    <property type="entry name" value="LMWPTPASE"/>
</dbReference>